<keyword evidence="3" id="KW-1185">Reference proteome</keyword>
<keyword evidence="2" id="KW-0413">Isomerase</keyword>
<evidence type="ECO:0000313" key="3">
    <source>
        <dbReference type="Proteomes" id="UP000318578"/>
    </source>
</evidence>
<comment type="caution">
    <text evidence="2">The sequence shown here is derived from an EMBL/GenBank/DDBJ whole genome shotgun (WGS) entry which is preliminary data.</text>
</comment>
<dbReference type="GO" id="GO:0016853">
    <property type="term" value="F:isomerase activity"/>
    <property type="evidence" value="ECO:0007669"/>
    <property type="project" value="UniProtKB-KW"/>
</dbReference>
<organism evidence="2 3">
    <name type="scientific">Amycolatopsis acidiphila</name>
    <dbReference type="NCBI Taxonomy" id="715473"/>
    <lineage>
        <taxon>Bacteria</taxon>
        <taxon>Bacillati</taxon>
        <taxon>Actinomycetota</taxon>
        <taxon>Actinomycetes</taxon>
        <taxon>Pseudonocardiales</taxon>
        <taxon>Pseudonocardiaceae</taxon>
        <taxon>Amycolatopsis</taxon>
    </lineage>
</organism>
<gene>
    <name evidence="2" type="ORF">FNH06_37000</name>
</gene>
<dbReference type="AlphaFoldDB" id="A0A557ZSE5"/>
<dbReference type="SUPFAM" id="SSF52096">
    <property type="entry name" value="ClpP/crotonase"/>
    <property type="match status" value="1"/>
</dbReference>
<dbReference type="OrthoDB" id="3473569at2"/>
<dbReference type="PANTHER" id="PTHR43802:SF1">
    <property type="entry name" value="IP11341P-RELATED"/>
    <property type="match status" value="1"/>
</dbReference>
<dbReference type="InterPro" id="IPR029045">
    <property type="entry name" value="ClpP/crotonase-like_dom_sf"/>
</dbReference>
<dbReference type="PANTHER" id="PTHR43802">
    <property type="entry name" value="ENOYL-COA HYDRATASE"/>
    <property type="match status" value="1"/>
</dbReference>
<evidence type="ECO:0000313" key="2">
    <source>
        <dbReference type="EMBL" id="TVT14937.1"/>
    </source>
</evidence>
<sequence>MTPVLVYDEGDRRLVTLNRPEKRNALDVEAAGAVAAAVQDAADAGVRSVILTGAPPAFCAGGDLPALAAVAERGSLVATDAIYRDFHGIVRAIRDSPLPVIAAVNGAAMGARLDLALCCDLRVAAEAAVFQSTWVRAGLVPGMGGARHLPHVVGSARAASMLLLGRSVTAAEALEFGLVNEVVPDGEAAAAAARIADEVAALPTVAVARTKAALRRGIDADLDAELATLGAQQGQLLLGEDFQKLARRLAR</sequence>
<dbReference type="Gene3D" id="1.10.12.10">
    <property type="entry name" value="Lyase 2-enoyl-coa Hydratase, Chain A, domain 2"/>
    <property type="match status" value="1"/>
</dbReference>
<protein>
    <submittedName>
        <fullName evidence="2">Enoyl-CoA hydratase/isomerase family protein</fullName>
    </submittedName>
</protein>
<dbReference type="EMBL" id="VJZA01000126">
    <property type="protein sequence ID" value="TVT14937.1"/>
    <property type="molecule type" value="Genomic_DNA"/>
</dbReference>
<comment type="similarity">
    <text evidence="1">Belongs to the enoyl-CoA hydratase/isomerase family.</text>
</comment>
<dbReference type="Pfam" id="PF00378">
    <property type="entry name" value="ECH_1"/>
    <property type="match status" value="1"/>
</dbReference>
<dbReference type="Proteomes" id="UP000318578">
    <property type="component" value="Unassembled WGS sequence"/>
</dbReference>
<proteinExistence type="inferred from homology"/>
<name>A0A557ZSE5_9PSEU</name>
<dbReference type="RefSeq" id="WP_144645472.1">
    <property type="nucleotide sequence ID" value="NZ_BNAX01000004.1"/>
</dbReference>
<dbReference type="Gene3D" id="3.90.226.10">
    <property type="entry name" value="2-enoyl-CoA Hydratase, Chain A, domain 1"/>
    <property type="match status" value="1"/>
</dbReference>
<accession>A0A557ZSE5</accession>
<dbReference type="InterPro" id="IPR001753">
    <property type="entry name" value="Enoyl-CoA_hydra/iso"/>
</dbReference>
<reference evidence="2 3" key="1">
    <citation type="submission" date="2019-07" db="EMBL/GenBank/DDBJ databases">
        <title>New species of Amycolatopsis and Streptomyces.</title>
        <authorList>
            <person name="Duangmal K."/>
            <person name="Teo W.F.A."/>
            <person name="Lipun K."/>
        </authorList>
    </citation>
    <scope>NUCLEOTIDE SEQUENCE [LARGE SCALE GENOMIC DNA]</scope>
    <source>
        <strain evidence="2 3">JCM 30562</strain>
    </source>
</reference>
<dbReference type="CDD" id="cd06558">
    <property type="entry name" value="crotonase-like"/>
    <property type="match status" value="1"/>
</dbReference>
<evidence type="ECO:0000256" key="1">
    <source>
        <dbReference type="ARBA" id="ARBA00005254"/>
    </source>
</evidence>
<dbReference type="InterPro" id="IPR014748">
    <property type="entry name" value="Enoyl-CoA_hydra_C"/>
</dbReference>